<comment type="subunit">
    <text evidence="5 16">Homodimer.</text>
</comment>
<evidence type="ECO:0000313" key="18">
    <source>
        <dbReference type="Proteomes" id="UP001069090"/>
    </source>
</evidence>
<keyword evidence="12 16" id="KW-0630">Potassium</keyword>
<dbReference type="AlphaFoldDB" id="A0A9J6RRT3"/>
<organism evidence="17 18">
    <name type="scientific">Dasania phycosphaerae</name>
    <dbReference type="NCBI Taxonomy" id="2950436"/>
    <lineage>
        <taxon>Bacteria</taxon>
        <taxon>Pseudomonadati</taxon>
        <taxon>Pseudomonadota</taxon>
        <taxon>Gammaproteobacteria</taxon>
        <taxon>Cellvibrionales</taxon>
        <taxon>Spongiibacteraceae</taxon>
        <taxon>Dasania</taxon>
    </lineage>
</organism>
<comment type="function">
    <text evidence="16">Catalyzes the phosphorylation of pantothenate (Pan), the first step in CoA biosynthesis.</text>
</comment>
<feature type="binding site" evidence="16">
    <location>
        <position position="89"/>
    </location>
    <ligand>
        <name>substrate</name>
    </ligand>
</feature>
<comment type="pathway">
    <text evidence="4 16">Cofactor biosynthesis; coenzyme A biosynthesis; CoA from (R)-pantothenate: step 1/5.</text>
</comment>
<comment type="cofactor">
    <cofactor evidence="2">
        <name>K(+)</name>
        <dbReference type="ChEBI" id="CHEBI:29103"/>
    </cofactor>
</comment>
<dbReference type="RefSeq" id="WP_268905333.1">
    <property type="nucleotide sequence ID" value="NZ_JAPTGG010000020.1"/>
</dbReference>
<evidence type="ECO:0000256" key="6">
    <source>
        <dbReference type="ARBA" id="ARBA00012102"/>
    </source>
</evidence>
<comment type="caution">
    <text evidence="17">The sequence shown here is derived from an EMBL/GenBank/DDBJ whole genome shotgun (WGS) entry which is preliminary data.</text>
</comment>
<proteinExistence type="inferred from homology"/>
<keyword evidence="8 16" id="KW-0808">Transferase</keyword>
<dbReference type="GO" id="GO:0046872">
    <property type="term" value="F:metal ion binding"/>
    <property type="evidence" value="ECO:0007669"/>
    <property type="project" value="UniProtKB-KW"/>
</dbReference>
<keyword evidence="16" id="KW-0479">Metal-binding</keyword>
<dbReference type="InterPro" id="IPR004619">
    <property type="entry name" value="Type_III_PanK"/>
</dbReference>
<accession>A0A9J6RRT3</accession>
<reference evidence="17 18" key="1">
    <citation type="submission" date="2022-12" db="EMBL/GenBank/DDBJ databases">
        <title>Dasania phycosphaerae sp. nov., isolated from particulate material of the south coast of Korea.</title>
        <authorList>
            <person name="Jiang Y."/>
        </authorList>
    </citation>
    <scope>NUCLEOTIDE SEQUENCE [LARGE SCALE GENOMIC DNA]</scope>
    <source>
        <strain evidence="17 18">GY-19</strain>
    </source>
</reference>
<evidence type="ECO:0000256" key="5">
    <source>
        <dbReference type="ARBA" id="ARBA00011738"/>
    </source>
</evidence>
<comment type="catalytic activity">
    <reaction evidence="1 16">
        <text>(R)-pantothenate + ATP = (R)-4'-phosphopantothenate + ADP + H(+)</text>
        <dbReference type="Rhea" id="RHEA:16373"/>
        <dbReference type="ChEBI" id="CHEBI:10986"/>
        <dbReference type="ChEBI" id="CHEBI:15378"/>
        <dbReference type="ChEBI" id="CHEBI:29032"/>
        <dbReference type="ChEBI" id="CHEBI:30616"/>
        <dbReference type="ChEBI" id="CHEBI:456216"/>
        <dbReference type="EC" id="2.7.1.33"/>
    </reaction>
</comment>
<evidence type="ECO:0000256" key="12">
    <source>
        <dbReference type="ARBA" id="ARBA00022958"/>
    </source>
</evidence>
<evidence type="ECO:0000256" key="2">
    <source>
        <dbReference type="ARBA" id="ARBA00001958"/>
    </source>
</evidence>
<dbReference type="EMBL" id="JAPTGG010000020">
    <property type="protein sequence ID" value="MCZ0866993.1"/>
    <property type="molecule type" value="Genomic_DNA"/>
</dbReference>
<evidence type="ECO:0000256" key="8">
    <source>
        <dbReference type="ARBA" id="ARBA00022679"/>
    </source>
</evidence>
<dbReference type="GO" id="GO:0015937">
    <property type="term" value="P:coenzyme A biosynthetic process"/>
    <property type="evidence" value="ECO:0007669"/>
    <property type="project" value="UniProtKB-UniRule"/>
</dbReference>
<dbReference type="SUPFAM" id="SSF53067">
    <property type="entry name" value="Actin-like ATPase domain"/>
    <property type="match status" value="2"/>
</dbReference>
<gene>
    <name evidence="16" type="primary">coaX</name>
    <name evidence="17" type="ORF">O0V09_17460</name>
</gene>
<dbReference type="EC" id="2.7.1.33" evidence="6 16"/>
<dbReference type="Gene3D" id="3.30.420.40">
    <property type="match status" value="2"/>
</dbReference>
<keyword evidence="18" id="KW-1185">Reference proteome</keyword>
<feature type="binding site" evidence="16">
    <location>
        <begin position="96"/>
        <end position="99"/>
    </location>
    <ligand>
        <name>substrate</name>
    </ligand>
</feature>
<comment type="subcellular location">
    <subcellularLocation>
        <location evidence="3 16">Cytoplasm</location>
    </subcellularLocation>
</comment>
<dbReference type="NCBIfam" id="TIGR00671">
    <property type="entry name" value="baf"/>
    <property type="match status" value="1"/>
</dbReference>
<comment type="similarity">
    <text evidence="14 16">Belongs to the type III pantothenate kinase family.</text>
</comment>
<evidence type="ECO:0000256" key="16">
    <source>
        <dbReference type="HAMAP-Rule" id="MF_01274"/>
    </source>
</evidence>
<evidence type="ECO:0000256" key="15">
    <source>
        <dbReference type="ARBA" id="ARBA00040883"/>
    </source>
</evidence>
<keyword evidence="7 16" id="KW-0963">Cytoplasm</keyword>
<evidence type="ECO:0000256" key="4">
    <source>
        <dbReference type="ARBA" id="ARBA00005225"/>
    </source>
</evidence>
<evidence type="ECO:0000313" key="17">
    <source>
        <dbReference type="EMBL" id="MCZ0866993.1"/>
    </source>
</evidence>
<dbReference type="PANTHER" id="PTHR34265">
    <property type="entry name" value="TYPE III PANTOTHENATE KINASE"/>
    <property type="match status" value="1"/>
</dbReference>
<evidence type="ECO:0000256" key="9">
    <source>
        <dbReference type="ARBA" id="ARBA00022741"/>
    </source>
</evidence>
<dbReference type="GO" id="GO:0005737">
    <property type="term" value="C:cytoplasm"/>
    <property type="evidence" value="ECO:0007669"/>
    <property type="project" value="UniProtKB-SubCell"/>
</dbReference>
<dbReference type="PANTHER" id="PTHR34265:SF1">
    <property type="entry name" value="TYPE III PANTOTHENATE KINASE"/>
    <property type="match status" value="1"/>
</dbReference>
<evidence type="ECO:0000256" key="7">
    <source>
        <dbReference type="ARBA" id="ARBA00022490"/>
    </source>
</evidence>
<evidence type="ECO:0000256" key="13">
    <source>
        <dbReference type="ARBA" id="ARBA00022993"/>
    </source>
</evidence>
<evidence type="ECO:0000256" key="14">
    <source>
        <dbReference type="ARBA" id="ARBA00038036"/>
    </source>
</evidence>
<evidence type="ECO:0000256" key="11">
    <source>
        <dbReference type="ARBA" id="ARBA00022840"/>
    </source>
</evidence>
<protein>
    <recommendedName>
        <fullName evidence="15 16">Type III pantothenate kinase</fullName>
        <ecNumber evidence="6 16">2.7.1.33</ecNumber>
    </recommendedName>
    <alternativeName>
        <fullName evidence="16">PanK-III</fullName>
    </alternativeName>
    <alternativeName>
        <fullName evidence="16">Pantothenic acid kinase</fullName>
    </alternativeName>
</protein>
<dbReference type="GO" id="GO:0005524">
    <property type="term" value="F:ATP binding"/>
    <property type="evidence" value="ECO:0007669"/>
    <property type="project" value="UniProtKB-UniRule"/>
</dbReference>
<keyword evidence="11 16" id="KW-0067">ATP-binding</keyword>
<sequence length="240" mass="25340">MLLECDLGNTRYKWRLCADGAVINRGSGLYDEGAYNDIVLTQPLTHVRAASVTSDQRTQGFTDYIGRRYGVRPQWAVSQAHCAGVTNAYKEAGLLGVDRWLAVLAAYRLRGAALIIDAGSAITVDVVDGEGRHLGGYIAPGAELMARSLQSETAKVRYESQPLFSALAFGQDTAAAVAAGIAAAQLGIAEQAVRQAKLCLEGDFSVLITGGGAQGLIKDLSVAAEFAPDIVLDGLQWALP</sequence>
<comment type="cofactor">
    <cofactor evidence="16">
        <name>NH4(+)</name>
        <dbReference type="ChEBI" id="CHEBI:28938"/>
    </cofactor>
    <cofactor evidence="16">
        <name>K(+)</name>
        <dbReference type="ChEBI" id="CHEBI:29103"/>
    </cofactor>
    <text evidence="16">A monovalent cation. Ammonium or potassium.</text>
</comment>
<keyword evidence="10 16" id="KW-0418">Kinase</keyword>
<feature type="binding site" evidence="16">
    <location>
        <position position="120"/>
    </location>
    <ligand>
        <name>ATP</name>
        <dbReference type="ChEBI" id="CHEBI:30616"/>
    </ligand>
</feature>
<evidence type="ECO:0000256" key="1">
    <source>
        <dbReference type="ARBA" id="ARBA00001206"/>
    </source>
</evidence>
<evidence type="ECO:0000256" key="3">
    <source>
        <dbReference type="ARBA" id="ARBA00004496"/>
    </source>
</evidence>
<dbReference type="InterPro" id="IPR043129">
    <property type="entry name" value="ATPase_NBD"/>
</dbReference>
<dbReference type="CDD" id="cd24015">
    <property type="entry name" value="ASKHA_NBD_PanK-III"/>
    <property type="match status" value="1"/>
</dbReference>
<feature type="active site" description="Proton acceptor" evidence="16">
    <location>
        <position position="98"/>
    </location>
</feature>
<feature type="binding site" evidence="16">
    <location>
        <position position="173"/>
    </location>
    <ligand>
        <name>substrate</name>
    </ligand>
</feature>
<keyword evidence="13 16" id="KW-0173">Coenzyme A biosynthesis</keyword>
<evidence type="ECO:0000256" key="10">
    <source>
        <dbReference type="ARBA" id="ARBA00022777"/>
    </source>
</evidence>
<feature type="binding site" evidence="16">
    <location>
        <begin position="6"/>
        <end position="13"/>
    </location>
    <ligand>
        <name>ATP</name>
        <dbReference type="ChEBI" id="CHEBI:30616"/>
    </ligand>
</feature>
<feature type="binding site" evidence="16">
    <location>
        <position position="117"/>
    </location>
    <ligand>
        <name>K(+)</name>
        <dbReference type="ChEBI" id="CHEBI:29103"/>
    </ligand>
</feature>
<dbReference type="Proteomes" id="UP001069090">
    <property type="component" value="Unassembled WGS sequence"/>
</dbReference>
<dbReference type="HAMAP" id="MF_01274">
    <property type="entry name" value="Pantothen_kinase_3"/>
    <property type="match status" value="1"/>
</dbReference>
<dbReference type="Pfam" id="PF03309">
    <property type="entry name" value="Pan_kinase"/>
    <property type="match status" value="1"/>
</dbReference>
<name>A0A9J6RRT3_9GAMM</name>
<dbReference type="GO" id="GO:0004594">
    <property type="term" value="F:pantothenate kinase activity"/>
    <property type="evidence" value="ECO:0007669"/>
    <property type="project" value="UniProtKB-UniRule"/>
</dbReference>
<keyword evidence="9 16" id="KW-0547">Nucleotide-binding</keyword>